<evidence type="ECO:0000259" key="3">
    <source>
        <dbReference type="SMART" id="SM00862"/>
    </source>
</evidence>
<dbReference type="RefSeq" id="WP_017534566.1">
    <property type="nucleotide sequence ID" value="NZ_JBHYPC010000001.1"/>
</dbReference>
<comment type="caution">
    <text evidence="4">The sequence shown here is derived from an EMBL/GenBank/DDBJ whole genome shotgun (WGS) entry which is preliminary data.</text>
</comment>
<sequence>MAGSWKAWSWGTDPDTVRRDVAVAHERFTGSGRLGDAVRPMVGESWRRSVLHGVDPDRTLPPLELTGSHLLRHRERHPLAVTLPLLRRLLLENAPGPQLLAVGDASGRLLWVEGDHGLRSKGEELHFVEGANWHERSAGTNAPGVALALGHEVRVFASEHFSRGVQHWSCSAAPLRDPDTGELLGVLDLTGDDHLASPQALALVRAAATAAEMEIRVRRSTSPARNGLSPYGDEAGPARPNAAPPPTRLCVLGRDRGRLETEGRPIELGARHSEILLLLTRHPRGLTGEALGALLHERGVAPVTVRAEMSRLRRLLGPGLLASRPYRLLHPLDTDVDRVRRCLLEGDDRGAVELYEGHVLPGSEAPGVIEAREELRAEMCEVLTARADPRALAEWVERPEWRDDPRAIEAALGAVEPDAPRHAVLRGRLRRLGL</sequence>
<evidence type="ECO:0000256" key="1">
    <source>
        <dbReference type="ARBA" id="ARBA00023125"/>
    </source>
</evidence>
<dbReference type="GO" id="GO:0003677">
    <property type="term" value="F:DNA binding"/>
    <property type="evidence" value="ECO:0007669"/>
    <property type="project" value="UniProtKB-KW"/>
</dbReference>
<accession>A0A7K2IU47</accession>
<dbReference type="GO" id="GO:0000160">
    <property type="term" value="P:phosphorelay signal transduction system"/>
    <property type="evidence" value="ECO:0007669"/>
    <property type="project" value="InterPro"/>
</dbReference>
<dbReference type="InterPro" id="IPR003018">
    <property type="entry name" value="GAF"/>
</dbReference>
<keyword evidence="1" id="KW-0238">DNA-binding</keyword>
<dbReference type="AlphaFoldDB" id="A0A7K2IU47"/>
<dbReference type="Pfam" id="PF01590">
    <property type="entry name" value="GAF"/>
    <property type="match status" value="1"/>
</dbReference>
<name>A0A7K2IU47_9ACTN</name>
<dbReference type="Proteomes" id="UP000467124">
    <property type="component" value="Unassembled WGS sequence"/>
</dbReference>
<organism evidence="4 5">
    <name type="scientific">Nocardiopsis alba</name>
    <dbReference type="NCBI Taxonomy" id="53437"/>
    <lineage>
        <taxon>Bacteria</taxon>
        <taxon>Bacillati</taxon>
        <taxon>Actinomycetota</taxon>
        <taxon>Actinomycetes</taxon>
        <taxon>Streptosporangiales</taxon>
        <taxon>Nocardiopsidaceae</taxon>
        <taxon>Nocardiopsis</taxon>
    </lineage>
</organism>
<gene>
    <name evidence="4" type="ORF">GTW20_13845</name>
</gene>
<dbReference type="Gene3D" id="3.30.450.40">
    <property type="match status" value="1"/>
</dbReference>
<proteinExistence type="predicted"/>
<dbReference type="GO" id="GO:0006355">
    <property type="term" value="P:regulation of DNA-templated transcription"/>
    <property type="evidence" value="ECO:0007669"/>
    <property type="project" value="InterPro"/>
</dbReference>
<feature type="domain" description="OmpR/PhoB-type" evidence="3">
    <location>
        <begin position="263"/>
        <end position="328"/>
    </location>
</feature>
<protein>
    <submittedName>
        <fullName evidence="4">GAF domain-containing protein</fullName>
    </submittedName>
</protein>
<evidence type="ECO:0000313" key="5">
    <source>
        <dbReference type="Proteomes" id="UP000467124"/>
    </source>
</evidence>
<dbReference type="InterPro" id="IPR029016">
    <property type="entry name" value="GAF-like_dom_sf"/>
</dbReference>
<dbReference type="SMART" id="SM00862">
    <property type="entry name" value="Trans_reg_C"/>
    <property type="match status" value="1"/>
</dbReference>
<evidence type="ECO:0000256" key="2">
    <source>
        <dbReference type="SAM" id="MobiDB-lite"/>
    </source>
</evidence>
<evidence type="ECO:0000313" key="4">
    <source>
        <dbReference type="EMBL" id="MYR33315.1"/>
    </source>
</evidence>
<feature type="region of interest" description="Disordered" evidence="2">
    <location>
        <begin position="219"/>
        <end position="248"/>
    </location>
</feature>
<dbReference type="InterPro" id="IPR001867">
    <property type="entry name" value="OmpR/PhoB-type_DNA-bd"/>
</dbReference>
<dbReference type="EMBL" id="WWHY01000001">
    <property type="protein sequence ID" value="MYR33315.1"/>
    <property type="molecule type" value="Genomic_DNA"/>
</dbReference>
<reference evidence="4 5" key="1">
    <citation type="journal article" date="2019" name="Nat. Commun.">
        <title>The antimicrobial potential of Streptomyces from insect microbiomes.</title>
        <authorList>
            <person name="Chevrette M.G."/>
            <person name="Carlson C.M."/>
            <person name="Ortega H.E."/>
            <person name="Thomas C."/>
            <person name="Ananiev G.E."/>
            <person name="Barns K.J."/>
            <person name="Book A.J."/>
            <person name="Cagnazzo J."/>
            <person name="Carlos C."/>
            <person name="Flanigan W."/>
            <person name="Grubbs K.J."/>
            <person name="Horn H.A."/>
            <person name="Hoffmann F.M."/>
            <person name="Klassen J.L."/>
            <person name="Knack J.J."/>
            <person name="Lewin G.R."/>
            <person name="McDonald B.R."/>
            <person name="Muller L."/>
            <person name="Melo W.G.P."/>
            <person name="Pinto-Tomas A.A."/>
            <person name="Schmitz A."/>
            <person name="Wendt-Pienkowski E."/>
            <person name="Wildman S."/>
            <person name="Zhao M."/>
            <person name="Zhang F."/>
            <person name="Bugni T.S."/>
            <person name="Andes D.R."/>
            <person name="Pupo M.T."/>
            <person name="Currie C.R."/>
        </authorList>
    </citation>
    <scope>NUCLEOTIDE SEQUENCE [LARGE SCALE GENOMIC DNA]</scope>
    <source>
        <strain evidence="4 5">SID5840</strain>
    </source>
</reference>